<evidence type="ECO:0000313" key="1">
    <source>
        <dbReference type="EMBL" id="KAJ8110815.1"/>
    </source>
</evidence>
<proteinExistence type="predicted"/>
<dbReference type="EMBL" id="JAPHNI010000463">
    <property type="protein sequence ID" value="KAJ8110815.1"/>
    <property type="molecule type" value="Genomic_DNA"/>
</dbReference>
<dbReference type="Proteomes" id="UP001153331">
    <property type="component" value="Unassembled WGS sequence"/>
</dbReference>
<sequence>MALSSETPVLPDSFFQSVQDINDTNDRLRWYMCVLVFLSSVNYPDVIPQVYTHLDTHLLSRLDSDEARKAAISRVREGLIKSTGIVGAARTGNAMRTLSNHIPESLREKESLRAKESEEEARERGRKFWLNVYARNPAFDPEASVRASPDYAFVVRDVLYARVFSFDGILDDLTTGYAMVSGLYGLDCQNQLQHHMKGMLWNGASREDLMELQKLCLTLTKILGIRHRNGPAPIPVLPDSTFAYISSSRKPEIHVELTQSTARRETAPDVDLRTTQRSWTYATDQTWINSMLTKPLSYLVGAALTSVSRATQHGLIVGNFVQGSLYSVTFDSETFELELVANTSGPGPSSWLSFSHDKKNMYGTNYVYVDDQVNRTTPPEYFSYTVNNLTSITHTSTLAGKKRCNGSSIYIEALPVPPYTVYGFDYWGTPGCGQTMSVDDNGALKDVIQNYNYWPESGIHGSAFSKDHTLLYAADTLGNAIWTQPINKTTGALGKPIDIRVGPSEHADPRHVVLHTSGNALYAVMEGANEMGWYEIDNCTQFPVLRGLFPLLPEELLNSTNHWANEVAVSPSGKYIWSTTRGRGGNYTGFISVFEADTQSGDILRQNFLRPTLTSGGVANVVVPSEFDDGIVALTDNAVGFLEIWRLQEDAMWAEPVSRITLSDQGNARYASGCCANAVTGVASPAISRRSPRVLPLTSCTMTDAHNLDAVIVGAGFGGVYQLKKLREAGYHVKLLESGSNYGGVWYWNRYPGARVDSAIPHYEFSDPELWRDWSWTERFPGSAELRKYFAHVDEKWDLRRDTVFDCFVERATWDDGEKRWQVSTGTGLNYTAKFLLLNTGFAAKRYIPTWEGIDRFKELCGIRIAVIGTGSTGVQLATELAKVAGHLIVFQRTPNMALPMKQVQYDPPSQALPREQYPGLFTNRKESFSGFSFNFIPRSTFADSPEQRREVYEGLWAQGDFHFWLATYADMLFDRGANEEAYAFWRGKTLARVDCAKVAEMVAPEKQPHAFGCKRVSLEDGFFEIFNQENVTLVDVGKNGSPIERITARGVQTGEREYEVDVIVCATGFDAFTGGLTQIDIRGRDGASLKETWKDGVKTYMGMASHGFPNMFFTYGPQAPTAFCNGPTCAELQGEWILKVMEHARQHGLEVVEAQEQAQQEWKELVCNMAHASLLPTVDSWYMGANVPGKLREPLVYVGGVPRYSQTLDEVAEKGYAGFALA</sequence>
<keyword evidence="2" id="KW-1185">Reference proteome</keyword>
<comment type="caution">
    <text evidence="1">The sequence shown here is derived from an EMBL/GenBank/DDBJ whole genome shotgun (WGS) entry which is preliminary data.</text>
</comment>
<accession>A0ACC2I6L9</accession>
<evidence type="ECO:0000313" key="2">
    <source>
        <dbReference type="Proteomes" id="UP001153331"/>
    </source>
</evidence>
<protein>
    <submittedName>
        <fullName evidence="1">Uncharacterized protein</fullName>
    </submittedName>
</protein>
<organism evidence="1 2">
    <name type="scientific">Boeremia exigua</name>
    <dbReference type="NCBI Taxonomy" id="749465"/>
    <lineage>
        <taxon>Eukaryota</taxon>
        <taxon>Fungi</taxon>
        <taxon>Dikarya</taxon>
        <taxon>Ascomycota</taxon>
        <taxon>Pezizomycotina</taxon>
        <taxon>Dothideomycetes</taxon>
        <taxon>Pleosporomycetidae</taxon>
        <taxon>Pleosporales</taxon>
        <taxon>Pleosporineae</taxon>
        <taxon>Didymellaceae</taxon>
        <taxon>Boeremia</taxon>
    </lineage>
</organism>
<gene>
    <name evidence="1" type="ORF">OPT61_g6434</name>
</gene>
<name>A0ACC2I6L9_9PLEO</name>
<reference evidence="1" key="1">
    <citation type="submission" date="2022-11" db="EMBL/GenBank/DDBJ databases">
        <title>Genome Sequence of Boeremia exigua.</title>
        <authorList>
            <person name="Buettner E."/>
        </authorList>
    </citation>
    <scope>NUCLEOTIDE SEQUENCE</scope>
    <source>
        <strain evidence="1">CU02</strain>
    </source>
</reference>